<protein>
    <submittedName>
        <fullName evidence="4">Serine/threonine-protein kinase PknD</fullName>
    </submittedName>
</protein>
<dbReference type="InterPro" id="IPR001258">
    <property type="entry name" value="NHL_repeat"/>
</dbReference>
<keyword evidence="1" id="KW-0677">Repeat</keyword>
<comment type="caution">
    <text evidence="4">The sequence shown here is derived from an EMBL/GenBank/DDBJ whole genome shotgun (WGS) entry which is preliminary data.</text>
</comment>
<dbReference type="PANTHER" id="PTHR24104:SF25">
    <property type="entry name" value="PROTEIN LIN-41"/>
    <property type="match status" value="1"/>
</dbReference>
<sequence length="404" mass="46045">MATSNPIEPEPVKNNLQRVRTGIDYTSKIQPLVSVCKKDNGNVEPIWLSCVALDDKTGDIYILDCLNNCIKVFDSTARYIFKFGDSNGEGKMSSPNRLMTCRFRILITHNHGILNYTLDGKYISRIGKQGNGELEFNYPYGIAINESNDDIYICDSINNRVQILSQDFQFKSQFGSFTFPHDVKLSKEYIYVLDLSNPCIHLFNHNHILLKSVISLEQVNQVINLKSFFVDNSSNILIADHDSNSIFILNPELQSIHNIPVSEDPTAVTVDNHGRVIVIENQADHNSNIYSCIGSHNVIELQENDYQNNPILTKDERYNMLTTEFKHIAHLASFDHSTFSVMRGKLSEMDQLLRPIPQESGAIILSIATILNPRRVRSKGRASNKRKRSFNDVRTKKRNTDKYK</sequence>
<feature type="repeat" description="NHL" evidence="2">
    <location>
        <begin position="123"/>
        <end position="167"/>
    </location>
</feature>
<dbReference type="GO" id="GO:0000209">
    <property type="term" value="P:protein polyubiquitination"/>
    <property type="evidence" value="ECO:0007669"/>
    <property type="project" value="TreeGrafter"/>
</dbReference>
<feature type="repeat" description="NHL" evidence="2">
    <location>
        <begin position="51"/>
        <end position="76"/>
    </location>
</feature>
<dbReference type="GO" id="GO:0061630">
    <property type="term" value="F:ubiquitin protein ligase activity"/>
    <property type="evidence" value="ECO:0007669"/>
    <property type="project" value="TreeGrafter"/>
</dbReference>
<feature type="compositionally biased region" description="Basic and acidic residues" evidence="3">
    <location>
        <begin position="389"/>
        <end position="404"/>
    </location>
</feature>
<gene>
    <name evidence="4" type="ORF">LOD99_10518</name>
</gene>
<evidence type="ECO:0000313" key="5">
    <source>
        <dbReference type="Proteomes" id="UP001165289"/>
    </source>
</evidence>
<feature type="region of interest" description="Disordered" evidence="3">
    <location>
        <begin position="376"/>
        <end position="404"/>
    </location>
</feature>
<dbReference type="Proteomes" id="UP001165289">
    <property type="component" value="Unassembled WGS sequence"/>
</dbReference>
<keyword evidence="4" id="KW-0808">Transferase</keyword>
<evidence type="ECO:0000256" key="1">
    <source>
        <dbReference type="ARBA" id="ARBA00022737"/>
    </source>
</evidence>
<dbReference type="EMBL" id="JAKMXF010000040">
    <property type="protein sequence ID" value="KAI6660177.1"/>
    <property type="molecule type" value="Genomic_DNA"/>
</dbReference>
<organism evidence="4 5">
    <name type="scientific">Oopsacas minuta</name>
    <dbReference type="NCBI Taxonomy" id="111878"/>
    <lineage>
        <taxon>Eukaryota</taxon>
        <taxon>Metazoa</taxon>
        <taxon>Porifera</taxon>
        <taxon>Hexactinellida</taxon>
        <taxon>Hexasterophora</taxon>
        <taxon>Lyssacinosida</taxon>
        <taxon>Leucopsacidae</taxon>
        <taxon>Oopsacas</taxon>
    </lineage>
</organism>
<dbReference type="InterPro" id="IPR050952">
    <property type="entry name" value="TRIM-NHL_E3_ligases"/>
</dbReference>
<dbReference type="Gene3D" id="2.120.10.30">
    <property type="entry name" value="TolB, C-terminal domain"/>
    <property type="match status" value="2"/>
</dbReference>
<dbReference type="InterPro" id="IPR011042">
    <property type="entry name" value="6-blade_b-propeller_TolB-like"/>
</dbReference>
<accession>A0AAV7KFX2</accession>
<dbReference type="CDD" id="cd05819">
    <property type="entry name" value="NHL"/>
    <property type="match status" value="1"/>
</dbReference>
<evidence type="ECO:0000256" key="2">
    <source>
        <dbReference type="PROSITE-ProRule" id="PRU00504"/>
    </source>
</evidence>
<proteinExistence type="predicted"/>
<keyword evidence="4" id="KW-0418">Kinase</keyword>
<evidence type="ECO:0000256" key="3">
    <source>
        <dbReference type="SAM" id="MobiDB-lite"/>
    </source>
</evidence>
<dbReference type="GO" id="GO:0043161">
    <property type="term" value="P:proteasome-mediated ubiquitin-dependent protein catabolic process"/>
    <property type="evidence" value="ECO:0007669"/>
    <property type="project" value="TreeGrafter"/>
</dbReference>
<name>A0AAV7KFX2_9METZ</name>
<feature type="compositionally biased region" description="Basic residues" evidence="3">
    <location>
        <begin position="376"/>
        <end position="388"/>
    </location>
</feature>
<reference evidence="4 5" key="1">
    <citation type="journal article" date="2023" name="BMC Biol.">
        <title>The compact genome of the sponge Oopsacas minuta (Hexactinellida) is lacking key metazoan core genes.</title>
        <authorList>
            <person name="Santini S."/>
            <person name="Schenkelaars Q."/>
            <person name="Jourda C."/>
            <person name="Duchesne M."/>
            <person name="Belahbib H."/>
            <person name="Rocher C."/>
            <person name="Selva M."/>
            <person name="Riesgo A."/>
            <person name="Vervoort M."/>
            <person name="Leys S.P."/>
            <person name="Kodjabachian L."/>
            <person name="Le Bivic A."/>
            <person name="Borchiellini C."/>
            <person name="Claverie J.M."/>
            <person name="Renard E."/>
        </authorList>
    </citation>
    <scope>NUCLEOTIDE SEQUENCE [LARGE SCALE GENOMIC DNA]</scope>
    <source>
        <strain evidence="4">SPO-2</strain>
    </source>
</reference>
<dbReference type="SUPFAM" id="SSF63829">
    <property type="entry name" value="Calcium-dependent phosphotriesterase"/>
    <property type="match status" value="1"/>
</dbReference>
<dbReference type="Pfam" id="PF17170">
    <property type="entry name" value="DUF5128"/>
    <property type="match status" value="1"/>
</dbReference>
<keyword evidence="5" id="KW-1185">Reference proteome</keyword>
<evidence type="ECO:0000313" key="4">
    <source>
        <dbReference type="EMBL" id="KAI6660177.1"/>
    </source>
</evidence>
<dbReference type="AlphaFoldDB" id="A0AAV7KFX2"/>
<dbReference type="PROSITE" id="PS51125">
    <property type="entry name" value="NHL"/>
    <property type="match status" value="2"/>
</dbReference>
<dbReference type="GO" id="GO:0008270">
    <property type="term" value="F:zinc ion binding"/>
    <property type="evidence" value="ECO:0007669"/>
    <property type="project" value="UniProtKB-KW"/>
</dbReference>
<dbReference type="PANTHER" id="PTHR24104">
    <property type="entry name" value="E3 UBIQUITIN-PROTEIN LIGASE NHLRC1-RELATED"/>
    <property type="match status" value="1"/>
</dbReference>
<dbReference type="GO" id="GO:0016301">
    <property type="term" value="F:kinase activity"/>
    <property type="evidence" value="ECO:0007669"/>
    <property type="project" value="UniProtKB-KW"/>
</dbReference>